<dbReference type="Proteomes" id="UP000663181">
    <property type="component" value="Chromosome"/>
</dbReference>
<proteinExistence type="predicted"/>
<reference evidence="1 2" key="1">
    <citation type="submission" date="2020-10" db="EMBL/GenBank/DDBJ databases">
        <title>Phylogeny of dyella-like bacteria.</title>
        <authorList>
            <person name="Fu J."/>
        </authorList>
    </citation>
    <scope>NUCLEOTIDE SEQUENCE [LARGE SCALE GENOMIC DNA]</scope>
    <source>
        <strain evidence="1 2">DHOB09</strain>
    </source>
</reference>
<dbReference type="PANTHER" id="PTHR35567">
    <property type="entry name" value="MALATE DEHYDROGENASE (AFU_ORTHOLOGUE AFUA_2G13800)"/>
    <property type="match status" value="1"/>
</dbReference>
<dbReference type="PANTHER" id="PTHR35567:SF1">
    <property type="entry name" value="CONSERVED FUNGAL PROTEIN (AFU_ORTHOLOGUE AFUA_1G14230)"/>
    <property type="match status" value="1"/>
</dbReference>
<accession>A0ABX7GQ26</accession>
<gene>
    <name evidence="1" type="ORF">ISN74_13640</name>
</gene>
<dbReference type="Pfam" id="PF11937">
    <property type="entry name" value="DUF3455"/>
    <property type="match status" value="1"/>
</dbReference>
<dbReference type="EMBL" id="CP064030">
    <property type="protein sequence ID" value="QRN52508.1"/>
    <property type="molecule type" value="Genomic_DNA"/>
</dbReference>
<evidence type="ECO:0000313" key="1">
    <source>
        <dbReference type="EMBL" id="QRN52508.1"/>
    </source>
</evidence>
<keyword evidence="2" id="KW-1185">Reference proteome</keyword>
<name>A0ABX7GQ26_9GAMM</name>
<sequence>MLLATLAGAVHAQGAPAKSPAIEAFGKGVQIYTCKTINGAYAWSLKAPDASLLDAKGQVIGKHFAGPSWQANDGSTVVGEPLNVSPSPDAGAVAWLVLHAKSHSGSGTMATVQYIVRTRTEGGVAPSSGCDASHAGNEVRVPYSAVYLFFRG</sequence>
<dbReference type="InterPro" id="IPR021851">
    <property type="entry name" value="DUF3455"/>
</dbReference>
<dbReference type="RefSeq" id="WP_188799755.1">
    <property type="nucleotide sequence ID" value="NZ_BMIZ01000002.1"/>
</dbReference>
<protein>
    <submittedName>
        <fullName evidence="1">DUF3455 domain-containing protein</fullName>
    </submittedName>
</protein>
<evidence type="ECO:0000313" key="2">
    <source>
        <dbReference type="Proteomes" id="UP000663181"/>
    </source>
</evidence>
<organism evidence="1 2">
    <name type="scientific">Dyella caseinilytica</name>
    <dbReference type="NCBI Taxonomy" id="1849581"/>
    <lineage>
        <taxon>Bacteria</taxon>
        <taxon>Pseudomonadati</taxon>
        <taxon>Pseudomonadota</taxon>
        <taxon>Gammaproteobacteria</taxon>
        <taxon>Lysobacterales</taxon>
        <taxon>Rhodanobacteraceae</taxon>
        <taxon>Dyella</taxon>
    </lineage>
</organism>